<geneLocation type="plasmid" evidence="3">
    <name>pUJ-84KPC</name>
</geneLocation>
<protein>
    <submittedName>
        <fullName evidence="3">Tn3 transposase DDE domain protein</fullName>
    </submittedName>
</protein>
<proteinExistence type="predicted"/>
<dbReference type="GO" id="GO:0006313">
    <property type="term" value="P:DNA transposition"/>
    <property type="evidence" value="ECO:0007669"/>
    <property type="project" value="InterPro"/>
</dbReference>
<dbReference type="GO" id="GO:0004803">
    <property type="term" value="F:transposase activity"/>
    <property type="evidence" value="ECO:0007669"/>
    <property type="project" value="InterPro"/>
</dbReference>
<feature type="region of interest" description="Disordered" evidence="1">
    <location>
        <begin position="219"/>
        <end position="250"/>
    </location>
</feature>
<dbReference type="AlphaFoldDB" id="A0A2P1BPR0"/>
<feature type="domain" description="Tn3 transposase DDE" evidence="2">
    <location>
        <begin position="3"/>
        <end position="207"/>
    </location>
</feature>
<organism evidence="3">
    <name type="scientific">Klebsiella pneumoniae</name>
    <dbReference type="NCBI Taxonomy" id="573"/>
    <lineage>
        <taxon>Bacteria</taxon>
        <taxon>Pseudomonadati</taxon>
        <taxon>Pseudomonadota</taxon>
        <taxon>Gammaproteobacteria</taxon>
        <taxon>Enterobacterales</taxon>
        <taxon>Enterobacteriaceae</taxon>
        <taxon>Klebsiella/Raoultella group</taxon>
        <taxon>Klebsiella</taxon>
        <taxon>Klebsiella pneumoniae complex</taxon>
    </lineage>
</organism>
<evidence type="ECO:0000256" key="1">
    <source>
        <dbReference type="SAM" id="MobiDB-lite"/>
    </source>
</evidence>
<reference evidence="3" key="1">
    <citation type="submission" date="2017-12" db="EMBL/GenBank/DDBJ databases">
        <title>Insights into the successfully spreading KPC-encoding IncII plasmids.</title>
        <authorList>
            <person name="Brandt C."/>
            <person name="Pletz M.W."/>
            <person name="Makarewicz O."/>
        </authorList>
    </citation>
    <scope>NUCLEOTIDE SEQUENCE</scope>
    <source>
        <strain evidence="3">St015788/2</strain>
        <plasmid evidence="3">pUJ-84KPC</plasmid>
    </source>
</reference>
<feature type="compositionally biased region" description="Low complexity" evidence="1">
    <location>
        <begin position="239"/>
        <end position="250"/>
    </location>
</feature>
<dbReference type="InterPro" id="IPR002513">
    <property type="entry name" value="Tn3_Tnp_DDE_dom"/>
</dbReference>
<keyword evidence="3" id="KW-0614">Plasmid</keyword>
<evidence type="ECO:0000259" key="2">
    <source>
        <dbReference type="Pfam" id="PF01526"/>
    </source>
</evidence>
<accession>A0A2P1BPR0</accession>
<sequence length="250" mass="28047">MADVFRFVNDECKFLSAFTPMQPRYAKVADADSLMAVIIAQAMNHGNHVMARTSDIPYHVLDSGYQQYLRQATLHATNDCISNAIATLPIFPYYSFDLETLYGAVDGQKFSVERPTVKARYSRKYFGRGKGVVAYTLLCNHIPLNGYLIGAHDYEAHHVFDIWYRNTSDIMPTAITGDMHSVNKANFAILHWFGRRFEPRFTDLNAQLKNSTALTISTVSGVPDSASRENRLRSHPSRSRTSTGSSPHSG</sequence>
<dbReference type="EMBL" id="MG700550">
    <property type="protein sequence ID" value="AVI43726.1"/>
    <property type="molecule type" value="Genomic_DNA"/>
</dbReference>
<name>A0A2P1BPR0_KLEPN</name>
<evidence type="ECO:0000313" key="3">
    <source>
        <dbReference type="EMBL" id="AVI43726.1"/>
    </source>
</evidence>
<dbReference type="Pfam" id="PF01526">
    <property type="entry name" value="DDE_Tnp_Tn3"/>
    <property type="match status" value="1"/>
</dbReference>